<evidence type="ECO:0000256" key="1">
    <source>
        <dbReference type="SAM" id="MobiDB-lite"/>
    </source>
</evidence>
<protein>
    <submittedName>
        <fullName evidence="2">Uncharacterized protein</fullName>
    </submittedName>
</protein>
<feature type="compositionally biased region" description="Polar residues" evidence="1">
    <location>
        <begin position="238"/>
        <end position="255"/>
    </location>
</feature>
<dbReference type="EnsemblPlants" id="AUR62043494-RA">
    <property type="protein sequence ID" value="AUR62043494-RA:cds"/>
    <property type="gene ID" value="AUR62043494"/>
</dbReference>
<dbReference type="Gramene" id="AUR62043494-RA">
    <property type="protein sequence ID" value="AUR62043494-RA:cds"/>
    <property type="gene ID" value="AUR62043494"/>
</dbReference>
<reference evidence="2" key="2">
    <citation type="submission" date="2021-03" db="UniProtKB">
        <authorList>
            <consortium name="EnsemblPlants"/>
        </authorList>
    </citation>
    <scope>IDENTIFICATION</scope>
</reference>
<accession>A0A803NBQ3</accession>
<feature type="region of interest" description="Disordered" evidence="1">
    <location>
        <begin position="337"/>
        <end position="389"/>
    </location>
</feature>
<evidence type="ECO:0000313" key="3">
    <source>
        <dbReference type="Proteomes" id="UP000596660"/>
    </source>
</evidence>
<keyword evidence="3" id="KW-1185">Reference proteome</keyword>
<dbReference type="InterPro" id="IPR012340">
    <property type="entry name" value="NA-bd_OB-fold"/>
</dbReference>
<dbReference type="Gene3D" id="2.40.50.140">
    <property type="entry name" value="Nucleic acid-binding proteins"/>
    <property type="match status" value="1"/>
</dbReference>
<dbReference type="Proteomes" id="UP000596660">
    <property type="component" value="Unplaced"/>
</dbReference>
<feature type="compositionally biased region" description="Basic and acidic residues" evidence="1">
    <location>
        <begin position="270"/>
        <end position="283"/>
    </location>
</feature>
<organism evidence="2 3">
    <name type="scientific">Chenopodium quinoa</name>
    <name type="common">Quinoa</name>
    <dbReference type="NCBI Taxonomy" id="63459"/>
    <lineage>
        <taxon>Eukaryota</taxon>
        <taxon>Viridiplantae</taxon>
        <taxon>Streptophyta</taxon>
        <taxon>Embryophyta</taxon>
        <taxon>Tracheophyta</taxon>
        <taxon>Spermatophyta</taxon>
        <taxon>Magnoliopsida</taxon>
        <taxon>eudicotyledons</taxon>
        <taxon>Gunneridae</taxon>
        <taxon>Pentapetalae</taxon>
        <taxon>Caryophyllales</taxon>
        <taxon>Chenopodiaceae</taxon>
        <taxon>Chenopodioideae</taxon>
        <taxon>Atripliceae</taxon>
        <taxon>Chenopodium</taxon>
    </lineage>
</organism>
<sequence length="389" mass="43887">MRVTLFGDQIKAYDEVIAYSGEYEISNATVRSIDDQYRTTHEQLPYQLHFNHRTVVQPVCTETGYVVPQYQSIASIQKQEVADERYGTASDALNIWAEKFTVVCFTALKHNPRRAFALLTTMSTRIIHNPKGDRANMLREWVVAQKQLLQDRQARILQIRDSTQEPSMKTIEELKEKRATYLVSKKLKKNSEKKTTFFKLGLSNSLGSSSVLEWSLKTIDTSDDVSKKDEAQISVVRNAQSENSDPNNSETFTPTKHQRSNVEITNEDTPDSKAKDKGKEKISKIPIPNIPFSSKGIVITDEGERAVKDSTILTAKPVKTLKLSTAEWTDLCRTRMSGTKHSPVTPAPIGDTKSSLDNHKSTAAKKLRFTTPEKTESKNDEVSEKNTEE</sequence>
<name>A0A803NBQ3_CHEQI</name>
<reference evidence="2" key="1">
    <citation type="journal article" date="2017" name="Nature">
        <title>The genome of Chenopodium quinoa.</title>
        <authorList>
            <person name="Jarvis D.E."/>
            <person name="Ho Y.S."/>
            <person name="Lightfoot D.J."/>
            <person name="Schmoeckel S.M."/>
            <person name="Li B."/>
            <person name="Borm T.J.A."/>
            <person name="Ohyanagi H."/>
            <person name="Mineta K."/>
            <person name="Michell C.T."/>
            <person name="Saber N."/>
            <person name="Kharbatia N.M."/>
            <person name="Rupper R.R."/>
            <person name="Sharp A.R."/>
            <person name="Dally N."/>
            <person name="Boughton B.A."/>
            <person name="Woo Y.H."/>
            <person name="Gao G."/>
            <person name="Schijlen E.G.W.M."/>
            <person name="Guo X."/>
            <person name="Momin A.A."/>
            <person name="Negrao S."/>
            <person name="Al-Babili S."/>
            <person name="Gehring C."/>
            <person name="Roessner U."/>
            <person name="Jung C."/>
            <person name="Murphy K."/>
            <person name="Arold S.T."/>
            <person name="Gojobori T."/>
            <person name="van der Linden C.G."/>
            <person name="van Loo E.N."/>
            <person name="Jellen E.N."/>
            <person name="Maughan P.J."/>
            <person name="Tester M."/>
        </authorList>
    </citation>
    <scope>NUCLEOTIDE SEQUENCE [LARGE SCALE GENOMIC DNA]</scope>
    <source>
        <strain evidence="2">cv. PI 614886</strain>
    </source>
</reference>
<feature type="region of interest" description="Disordered" evidence="1">
    <location>
        <begin position="238"/>
        <end position="287"/>
    </location>
</feature>
<dbReference type="AlphaFoldDB" id="A0A803NBQ3"/>
<proteinExistence type="predicted"/>
<feature type="compositionally biased region" description="Basic and acidic residues" evidence="1">
    <location>
        <begin position="371"/>
        <end position="389"/>
    </location>
</feature>
<evidence type="ECO:0000313" key="2">
    <source>
        <dbReference type="EnsemblPlants" id="AUR62043494-RA:cds"/>
    </source>
</evidence>